<feature type="domain" description="DUF3741" evidence="4">
    <location>
        <begin position="92"/>
        <end position="109"/>
    </location>
</feature>
<evidence type="ECO:0000256" key="2">
    <source>
        <dbReference type="SAM" id="MobiDB-lite"/>
    </source>
</evidence>
<dbReference type="Proteomes" id="UP001161247">
    <property type="component" value="Chromosome 6"/>
</dbReference>
<dbReference type="PANTHER" id="PTHR40836">
    <property type="entry name" value="RB1-INDUCIBLE COILED-COIL PROTEIN"/>
    <property type="match status" value="1"/>
</dbReference>
<dbReference type="Pfam" id="PF14309">
    <property type="entry name" value="DUF4378"/>
    <property type="match status" value="1"/>
</dbReference>
<keyword evidence="1" id="KW-0175">Coiled coil</keyword>
<feature type="region of interest" description="Disordered" evidence="2">
    <location>
        <begin position="754"/>
        <end position="776"/>
    </location>
</feature>
<feature type="coiled-coil region" evidence="1">
    <location>
        <begin position="673"/>
        <end position="700"/>
    </location>
</feature>
<feature type="domain" description="DUF4378" evidence="3">
    <location>
        <begin position="717"/>
        <end position="885"/>
    </location>
</feature>
<feature type="compositionally biased region" description="Basic and acidic residues" evidence="2">
    <location>
        <begin position="447"/>
        <end position="456"/>
    </location>
</feature>
<dbReference type="Pfam" id="PF14383">
    <property type="entry name" value="VARLMGL"/>
    <property type="match status" value="1"/>
</dbReference>
<dbReference type="InterPro" id="IPR025486">
    <property type="entry name" value="DUF4378"/>
</dbReference>
<feature type="compositionally biased region" description="Basic and acidic residues" evidence="2">
    <location>
        <begin position="466"/>
        <end position="476"/>
    </location>
</feature>
<accession>A0AAV1DRG5</accession>
<protein>
    <submittedName>
        <fullName evidence="5">OLC1v1010520C1</fullName>
    </submittedName>
</protein>
<evidence type="ECO:0000259" key="3">
    <source>
        <dbReference type="Pfam" id="PF14309"/>
    </source>
</evidence>
<keyword evidence="6" id="KW-1185">Reference proteome</keyword>
<evidence type="ECO:0000313" key="5">
    <source>
        <dbReference type="EMBL" id="CAI9110483.1"/>
    </source>
</evidence>
<organism evidence="5 6">
    <name type="scientific">Oldenlandia corymbosa var. corymbosa</name>
    <dbReference type="NCBI Taxonomy" id="529605"/>
    <lineage>
        <taxon>Eukaryota</taxon>
        <taxon>Viridiplantae</taxon>
        <taxon>Streptophyta</taxon>
        <taxon>Embryophyta</taxon>
        <taxon>Tracheophyta</taxon>
        <taxon>Spermatophyta</taxon>
        <taxon>Magnoliopsida</taxon>
        <taxon>eudicotyledons</taxon>
        <taxon>Gunneridae</taxon>
        <taxon>Pentapetalae</taxon>
        <taxon>asterids</taxon>
        <taxon>lamiids</taxon>
        <taxon>Gentianales</taxon>
        <taxon>Rubiaceae</taxon>
        <taxon>Rubioideae</taxon>
        <taxon>Spermacoceae</taxon>
        <taxon>Hedyotis-Oldenlandia complex</taxon>
        <taxon>Oldenlandia</taxon>
    </lineage>
</organism>
<dbReference type="PANTHER" id="PTHR40836:SF4">
    <property type="entry name" value="RB1-INDUCIBLE COILED-COIL PROTEIN"/>
    <property type="match status" value="1"/>
</dbReference>
<dbReference type="EMBL" id="OX459123">
    <property type="protein sequence ID" value="CAI9110483.1"/>
    <property type="molecule type" value="Genomic_DNA"/>
</dbReference>
<sequence>MASLLHILDYDLCKMAKKVITQKHEDDGLEAPRNSLELPAETCYGTHGGRDNIMYAFSSLYDWTEQAPYSTEAPIRKLISEDLSERQNTKHNAPSVIARLMGVDMLPSERKTVALKVDSKNEMHLQNLSNDKSKDGITGHNHCYSKFSKLKRSNSFDSIETRHVDRWNDDTKWDKPRPREHPQEEELQKFKKEFEAWQVARIKECSKFIEVGRKPSQWLAQENLNKEKINFYANSIEARVDTKSVEPVGDGLTSHENGSFQHMEKKSFSSEKRDFYSRIRTTSVDFKLPRESDSGNESDRASEPSKIVILRPGLDTFVNGEEESWGSSPCISEERGSIEDFLEEVKERLKGELHGKTYKWSSNVRGGGIETPYSEKPSDPKQIAQRIAKQVRDSVTRDLVMDLYRSESTRSYRSGMQLNDSDSPEFISRDTRKILAERLRNVLKEESHRHVPDVTTRRSTRLSKLNPERHREEQLRHGSNAGNKLCKRNAGELDMQSRSFRGEPTAKAEIHEDLSPRNLIRSLSAPVSGTSFGKLLLEDRHILTGAHIRRKHESIEKITINVKKRKKEKFSLREKVTSLKYSFTFKGRLFGRKIHISDQQHSNREDHDRNFSGRPTLMMSDYDRPENFTEVPPSPASVCSSIHEEIWRPAEYSSAASMSDVTSYEDSMMPNVFKEISSNLKELRRQLNQLEIDGSEVVTNDDQPMETDMVDIEDPDEAYIRDLLLISGFYDGSCDKSLAKWEPAGKPVSDQVFEEAEESHKQKYIKDDDEGLSKDQNEKSHHKILFDLLNEALPDVLGSPKAMSKFMRKALDPVGRPLRGRKLLDKVWNIIGVYLQPTMDESDYSLDMMIARDLQSSPWSKCVDDDINALGKDVECQIFGDLIDEMVMDYNLDKCMH</sequence>
<dbReference type="AlphaFoldDB" id="A0AAV1DRG5"/>
<reference evidence="5" key="1">
    <citation type="submission" date="2023-03" db="EMBL/GenBank/DDBJ databases">
        <authorList>
            <person name="Julca I."/>
        </authorList>
    </citation>
    <scope>NUCLEOTIDE SEQUENCE</scope>
</reference>
<gene>
    <name evidence="5" type="ORF">OLC1_LOCUS18129</name>
</gene>
<proteinExistence type="predicted"/>
<evidence type="ECO:0000313" key="6">
    <source>
        <dbReference type="Proteomes" id="UP001161247"/>
    </source>
</evidence>
<evidence type="ECO:0000256" key="1">
    <source>
        <dbReference type="SAM" id="Coils"/>
    </source>
</evidence>
<name>A0AAV1DRG5_OLDCO</name>
<dbReference type="InterPro" id="IPR032795">
    <property type="entry name" value="DUF3741-assoc"/>
</dbReference>
<feature type="compositionally biased region" description="Basic and acidic residues" evidence="2">
    <location>
        <begin position="758"/>
        <end position="776"/>
    </location>
</feature>
<evidence type="ECO:0000259" key="4">
    <source>
        <dbReference type="Pfam" id="PF14383"/>
    </source>
</evidence>
<feature type="region of interest" description="Disordered" evidence="2">
    <location>
        <begin position="447"/>
        <end position="485"/>
    </location>
</feature>